<dbReference type="eggNOG" id="COG0716">
    <property type="taxonomic scope" value="Bacteria"/>
</dbReference>
<dbReference type="InterPro" id="IPR008254">
    <property type="entry name" value="Flavodoxin/NO_synth"/>
</dbReference>
<keyword evidence="1" id="KW-0732">Signal</keyword>
<dbReference type="PANTHER" id="PTHR39201">
    <property type="entry name" value="EXPORTED PROTEIN-RELATED"/>
    <property type="match status" value="1"/>
</dbReference>
<gene>
    <name evidence="3" type="ordered locus">Trebr_0204</name>
</gene>
<feature type="chain" id="PRO_5003316740" evidence="1">
    <location>
        <begin position="21"/>
        <end position="185"/>
    </location>
</feature>
<evidence type="ECO:0000256" key="1">
    <source>
        <dbReference type="SAM" id="SignalP"/>
    </source>
</evidence>
<dbReference type="AlphaFoldDB" id="F4LLW3"/>
<reference evidence="4" key="1">
    <citation type="submission" date="2011-04" db="EMBL/GenBank/DDBJ databases">
        <title>The complete genome of Treponema brennaborense DSM 12168.</title>
        <authorList>
            <person name="Lucas S."/>
            <person name="Han J."/>
            <person name="Lapidus A."/>
            <person name="Bruce D."/>
            <person name="Goodwin L."/>
            <person name="Pitluck S."/>
            <person name="Peters L."/>
            <person name="Kyrpides N."/>
            <person name="Mavromatis K."/>
            <person name="Ivanova N."/>
            <person name="Mikhailova N."/>
            <person name="Pagani I."/>
            <person name="Teshima H."/>
            <person name="Detter J.C."/>
            <person name="Tapia R."/>
            <person name="Han C."/>
            <person name="Land M."/>
            <person name="Hauser L."/>
            <person name="Markowitz V."/>
            <person name="Cheng J.-F."/>
            <person name="Hugenholtz P."/>
            <person name="Woyke T."/>
            <person name="Wu D."/>
            <person name="Gronow S."/>
            <person name="Wellnitz S."/>
            <person name="Brambilla E."/>
            <person name="Klenk H.-P."/>
            <person name="Eisen J.A."/>
        </authorList>
    </citation>
    <scope>NUCLEOTIDE SEQUENCE [LARGE SCALE GENOMIC DNA]</scope>
    <source>
        <strain evidence="4">DSM 12168 / CIP 105900 / DD5/3</strain>
    </source>
</reference>
<dbReference type="STRING" id="906968.Trebr_0204"/>
<feature type="signal peptide" evidence="1">
    <location>
        <begin position="1"/>
        <end position="20"/>
    </location>
</feature>
<sequence length="185" mass="19927">MKKVMTAMLAGTVLTAAAQAESLVVYFSKTGEQYAVGTITEGNTAKIAKIIAEQTGSDVFEIVPEKPYPEGYRATTDAAKTELSQKARPSFKGKIENFDQYDTIYLGYPNWWGDMPMVVYTFLETYSFKGKTIRPFCTHEGSGASGTKQKIAAVCKGAIVQDVLAVRGSVAQNDSAAPKKPCATG</sequence>
<protein>
    <submittedName>
        <fullName evidence="3">Flavodoxin</fullName>
    </submittedName>
</protein>
<dbReference type="Proteomes" id="UP000006546">
    <property type="component" value="Chromosome"/>
</dbReference>
<dbReference type="Gene3D" id="3.40.50.360">
    <property type="match status" value="1"/>
</dbReference>
<dbReference type="SUPFAM" id="SSF52218">
    <property type="entry name" value="Flavoproteins"/>
    <property type="match status" value="1"/>
</dbReference>
<evidence type="ECO:0000259" key="2">
    <source>
        <dbReference type="Pfam" id="PF12682"/>
    </source>
</evidence>
<dbReference type="HOGENOM" id="CLU_068890_0_0_12"/>
<feature type="domain" description="Flavodoxin-like" evidence="2">
    <location>
        <begin position="41"/>
        <end position="174"/>
    </location>
</feature>
<dbReference type="GO" id="GO:0010181">
    <property type="term" value="F:FMN binding"/>
    <property type="evidence" value="ECO:0007669"/>
    <property type="project" value="InterPro"/>
</dbReference>
<dbReference type="InterPro" id="IPR029039">
    <property type="entry name" value="Flavoprotein-like_sf"/>
</dbReference>
<organism evidence="3 4">
    <name type="scientific">Treponema brennaborense (strain DSM 12168 / CIP 105900 / DD5/3)</name>
    <dbReference type="NCBI Taxonomy" id="906968"/>
    <lineage>
        <taxon>Bacteria</taxon>
        <taxon>Pseudomonadati</taxon>
        <taxon>Spirochaetota</taxon>
        <taxon>Spirochaetia</taxon>
        <taxon>Spirochaetales</taxon>
        <taxon>Treponemataceae</taxon>
        <taxon>Treponema</taxon>
    </lineage>
</organism>
<keyword evidence="4" id="KW-1185">Reference proteome</keyword>
<dbReference type="PANTHER" id="PTHR39201:SF1">
    <property type="entry name" value="FLAVODOXIN-LIKE DOMAIN-CONTAINING PROTEIN"/>
    <property type="match status" value="1"/>
</dbReference>
<dbReference type="RefSeq" id="WP_013757374.1">
    <property type="nucleotide sequence ID" value="NC_015500.1"/>
</dbReference>
<dbReference type="KEGG" id="tbe:Trebr_0204"/>
<proteinExistence type="predicted"/>
<evidence type="ECO:0000313" key="3">
    <source>
        <dbReference type="EMBL" id="AEE15655.1"/>
    </source>
</evidence>
<dbReference type="Pfam" id="PF12682">
    <property type="entry name" value="Flavodoxin_4"/>
    <property type="match status" value="1"/>
</dbReference>
<dbReference type="EMBL" id="CP002696">
    <property type="protein sequence ID" value="AEE15655.1"/>
    <property type="molecule type" value="Genomic_DNA"/>
</dbReference>
<name>F4LLW3_TREBD</name>
<evidence type="ECO:0000313" key="4">
    <source>
        <dbReference type="Proteomes" id="UP000006546"/>
    </source>
</evidence>
<accession>F4LLW3</accession>